<dbReference type="PANTHER" id="PTHR36424:SF1">
    <property type="entry name" value="LOW AFFINITY K(+) TRANSPORTER 1-RELATED"/>
    <property type="match status" value="1"/>
</dbReference>
<gene>
    <name evidence="2" type="primary">NDAI0B01170</name>
    <name evidence="2" type="ordered locus">NDAI_0B01170</name>
</gene>
<evidence type="ECO:0000313" key="2">
    <source>
        <dbReference type="EMBL" id="CCD23151.1"/>
    </source>
</evidence>
<dbReference type="GeneID" id="11497655"/>
<dbReference type="PANTHER" id="PTHR36424">
    <property type="entry name" value="PHEROMONE-REGULATED MEMBRANE PROTEIN 6"/>
    <property type="match status" value="1"/>
</dbReference>
<dbReference type="GO" id="GO:0005886">
    <property type="term" value="C:plasma membrane"/>
    <property type="evidence" value="ECO:0007669"/>
    <property type="project" value="EnsemblFungi"/>
</dbReference>
<dbReference type="RefSeq" id="XP_003668394.1">
    <property type="nucleotide sequence ID" value="XM_003668346.1"/>
</dbReference>
<proteinExistence type="predicted"/>
<dbReference type="EMBL" id="HE580268">
    <property type="protein sequence ID" value="CCD23151.1"/>
    <property type="molecule type" value="Genomic_DNA"/>
</dbReference>
<dbReference type="GO" id="GO:0015079">
    <property type="term" value="F:potassium ion transmembrane transporter activity"/>
    <property type="evidence" value="ECO:0007669"/>
    <property type="project" value="EnsemblFungi"/>
</dbReference>
<dbReference type="OrthoDB" id="2128042at2759"/>
<feature type="transmembrane region" description="Helical" evidence="1">
    <location>
        <begin position="81"/>
        <end position="105"/>
    </location>
</feature>
<accession>G0W5U0</accession>
<reference evidence="2 3" key="1">
    <citation type="journal article" date="2011" name="Proc. Natl. Acad. Sci. U.S.A.">
        <title>Evolutionary erosion of yeast sex chromosomes by mating-type switching accidents.</title>
        <authorList>
            <person name="Gordon J.L."/>
            <person name="Armisen D."/>
            <person name="Proux-Wera E."/>
            <person name="Oheigeartaigh S.S."/>
            <person name="Byrne K.P."/>
            <person name="Wolfe K.H."/>
        </authorList>
    </citation>
    <scope>NUCLEOTIDE SEQUENCE [LARGE SCALE GENOMIC DNA]</scope>
    <source>
        <strain evidence="3">ATCC 10597 / BCRC 20456 / CBS 421 / NBRC 0211 / NRRL Y-12639</strain>
    </source>
</reference>
<keyword evidence="1" id="KW-1133">Transmembrane helix</keyword>
<keyword evidence="1" id="KW-0812">Transmembrane</keyword>
<dbReference type="eggNOG" id="ENOG502QVFG">
    <property type="taxonomic scope" value="Eukaryota"/>
</dbReference>
<feature type="transmembrane region" description="Helical" evidence="1">
    <location>
        <begin position="212"/>
        <end position="244"/>
    </location>
</feature>
<name>G0W5U0_NAUDC</name>
<dbReference type="AlphaFoldDB" id="G0W5U0"/>
<dbReference type="Pfam" id="PF16944">
    <property type="entry name" value="KCH"/>
    <property type="match status" value="1"/>
</dbReference>
<dbReference type="InterPro" id="IPR031606">
    <property type="entry name" value="Kch1/2"/>
</dbReference>
<protein>
    <submittedName>
        <fullName evidence="2">Uncharacterized protein</fullName>
    </submittedName>
</protein>
<dbReference type="KEGG" id="ndi:NDAI_0B01170"/>
<evidence type="ECO:0000256" key="1">
    <source>
        <dbReference type="SAM" id="Phobius"/>
    </source>
</evidence>
<dbReference type="GO" id="GO:0005937">
    <property type="term" value="C:mating projection"/>
    <property type="evidence" value="ECO:0007669"/>
    <property type="project" value="EnsemblFungi"/>
</dbReference>
<feature type="transmembrane region" description="Helical" evidence="1">
    <location>
        <begin position="34"/>
        <end position="61"/>
    </location>
</feature>
<dbReference type="Proteomes" id="UP000000689">
    <property type="component" value="Chromosome 2"/>
</dbReference>
<organism evidence="2 3">
    <name type="scientific">Naumovozyma dairenensis (strain ATCC 10597 / BCRC 20456 / CBS 421 / NBRC 0211 / NRRL Y-12639)</name>
    <name type="common">Saccharomyces dairenensis</name>
    <dbReference type="NCBI Taxonomy" id="1071378"/>
    <lineage>
        <taxon>Eukaryota</taxon>
        <taxon>Fungi</taxon>
        <taxon>Dikarya</taxon>
        <taxon>Ascomycota</taxon>
        <taxon>Saccharomycotina</taxon>
        <taxon>Saccharomycetes</taxon>
        <taxon>Saccharomycetales</taxon>
        <taxon>Saccharomycetaceae</taxon>
        <taxon>Naumovozyma</taxon>
    </lineage>
</organism>
<dbReference type="HOGENOM" id="CLU_036942_1_0_1"/>
<dbReference type="OMA" id="AGMRIYK"/>
<keyword evidence="1" id="KW-0472">Membrane</keyword>
<keyword evidence="3" id="KW-1185">Reference proteome</keyword>
<evidence type="ECO:0000313" key="3">
    <source>
        <dbReference type="Proteomes" id="UP000000689"/>
    </source>
</evidence>
<sequence>MFKNDWKYSINSKVFDDIDPLLFLNHRFKTIIKYILSMWLMNLLQLALFISDIYTCIKLLAFNSWSNNLIKPYVSFKVSKWIFSGCILGSIALLLWEIICGIGIYRTRNISLTFVNNFSRNVYSMTEYPKFCIYDKISSKGAFQKIAFFTFFELKDCMRLLLTDTPRQVINGLTLWSALVTVHANADLGDLESFSGLINKLQRIAETNHQEAVILSFMLFSFIVWAFFMARLIVAMFCAFFVYFRLIKEQEYNGLKEYVCITVSRHVDELTETETRKKMGQDIYRTSLLAPSTSLLELELSDLERNPLSSVSNTAYASYNDSSMSLSNTQTNIKKHEKIVTNEFNYDSEHDFTPATAPIPIGSTLNNTFGGYHNNPSIEVPGLSGSNVYYNKSPQGSNAELYRNQAINNHKIRPTPIDQNVTLDSGPNSEVYMLKQSQHRHFNNDELEEPDEYNSQAIVTEEPSIIGYKNY</sequence>